<keyword evidence="9" id="KW-0732">Signal</keyword>
<keyword evidence="12" id="KW-1185">Reference proteome</keyword>
<keyword evidence="5 8" id="KW-0646">Protease inhibitor</keyword>
<sequence length="146" mass="15125">MVKATLTTARRALAAAAAAAALLGTTAAGAQAAPPDAPPTDTGNWVRVTVMQGDGPTGATSSALLDCTAERGDHPHTERACAELAEAAGDVDRLRADEDAMCPMVYKPLTAYAHGMWNGRRVAYARNFASDCVLYASTGSLFRLAD</sequence>
<keyword evidence="7" id="KW-1015">Disulfide bond</keyword>
<dbReference type="GO" id="GO:0004867">
    <property type="term" value="F:serine-type endopeptidase inhibitor activity"/>
    <property type="evidence" value="ECO:0007669"/>
    <property type="project" value="UniProtKB-KW"/>
</dbReference>
<comment type="similarity">
    <text evidence="2 8">Belongs to the protease inhibitor I16 (SSI) family.</text>
</comment>
<feature type="domain" description="Subtilisin inhibitor" evidence="10">
    <location>
        <begin position="46"/>
        <end position="129"/>
    </location>
</feature>
<feature type="signal peptide" evidence="9">
    <location>
        <begin position="1"/>
        <end position="32"/>
    </location>
</feature>
<feature type="chain" id="PRO_5029017591" evidence="9">
    <location>
        <begin position="33"/>
        <end position="146"/>
    </location>
</feature>
<dbReference type="GO" id="GO:0008233">
    <property type="term" value="F:peptidase activity"/>
    <property type="evidence" value="ECO:0007669"/>
    <property type="project" value="UniProtKB-KW"/>
</dbReference>
<reference evidence="11 12" key="1">
    <citation type="submission" date="2020-09" db="EMBL/GenBank/DDBJ databases">
        <title>A novel species.</title>
        <authorList>
            <person name="Gao J."/>
        </authorList>
    </citation>
    <scope>NUCLEOTIDE SEQUENCE [LARGE SCALE GENOMIC DNA]</scope>
    <source>
        <strain evidence="11 12">CRXT-Y-14</strain>
    </source>
</reference>
<dbReference type="Pfam" id="PF00720">
    <property type="entry name" value="SSI"/>
    <property type="match status" value="1"/>
</dbReference>
<name>A0A7H1B499_9ACTN</name>
<evidence type="ECO:0000259" key="10">
    <source>
        <dbReference type="Pfam" id="PF00720"/>
    </source>
</evidence>
<evidence type="ECO:0000256" key="4">
    <source>
        <dbReference type="ARBA" id="ARBA00022525"/>
    </source>
</evidence>
<dbReference type="KEGG" id="sxn:IAG42_07865"/>
<keyword evidence="6 8" id="KW-0722">Serine protease inhibitor</keyword>
<keyword evidence="11" id="KW-0645">Protease</keyword>
<keyword evidence="11" id="KW-0378">Hydrolase</keyword>
<dbReference type="SUPFAM" id="SSF55399">
    <property type="entry name" value="Subtilisin inhibitor"/>
    <property type="match status" value="1"/>
</dbReference>
<evidence type="ECO:0000256" key="3">
    <source>
        <dbReference type="ARBA" id="ARBA00011738"/>
    </source>
</evidence>
<dbReference type="InterPro" id="IPR023549">
    <property type="entry name" value="Subtilisin_inhibitor"/>
</dbReference>
<evidence type="ECO:0000256" key="5">
    <source>
        <dbReference type="ARBA" id="ARBA00022690"/>
    </source>
</evidence>
<evidence type="ECO:0000256" key="1">
    <source>
        <dbReference type="ARBA" id="ARBA00004613"/>
    </source>
</evidence>
<dbReference type="InterPro" id="IPR036819">
    <property type="entry name" value="Subtilisin_inhibitor-like_sf"/>
</dbReference>
<protein>
    <submittedName>
        <fullName evidence="11">Serine protease</fullName>
    </submittedName>
</protein>
<evidence type="ECO:0000313" key="11">
    <source>
        <dbReference type="EMBL" id="QNS03554.1"/>
    </source>
</evidence>
<evidence type="ECO:0000256" key="8">
    <source>
        <dbReference type="RuleBase" id="RU003471"/>
    </source>
</evidence>
<accession>A0A7H1B499</accession>
<evidence type="ECO:0000256" key="7">
    <source>
        <dbReference type="ARBA" id="ARBA00023157"/>
    </source>
</evidence>
<evidence type="ECO:0000256" key="6">
    <source>
        <dbReference type="ARBA" id="ARBA00022900"/>
    </source>
</evidence>
<dbReference type="GO" id="GO:0006508">
    <property type="term" value="P:proteolysis"/>
    <property type="evidence" value="ECO:0007669"/>
    <property type="project" value="UniProtKB-KW"/>
</dbReference>
<evidence type="ECO:0000256" key="2">
    <source>
        <dbReference type="ARBA" id="ARBA00010472"/>
    </source>
</evidence>
<dbReference type="GO" id="GO:0005576">
    <property type="term" value="C:extracellular region"/>
    <property type="evidence" value="ECO:0007669"/>
    <property type="project" value="UniProtKB-SubCell"/>
</dbReference>
<dbReference type="EMBL" id="CP061281">
    <property type="protein sequence ID" value="QNS03554.1"/>
    <property type="molecule type" value="Genomic_DNA"/>
</dbReference>
<organism evidence="11 12">
    <name type="scientific">Streptomyces xanthii</name>
    <dbReference type="NCBI Taxonomy" id="2768069"/>
    <lineage>
        <taxon>Bacteria</taxon>
        <taxon>Bacillati</taxon>
        <taxon>Actinomycetota</taxon>
        <taxon>Actinomycetes</taxon>
        <taxon>Kitasatosporales</taxon>
        <taxon>Streptomycetaceae</taxon>
        <taxon>Streptomyces</taxon>
    </lineage>
</organism>
<proteinExistence type="inferred from homology"/>
<dbReference type="PRINTS" id="PR00294">
    <property type="entry name" value="SSBTLNINHBTR"/>
</dbReference>
<dbReference type="Gene3D" id="3.30.350.10">
    <property type="entry name" value="Subtilisin inhibitor-like"/>
    <property type="match status" value="1"/>
</dbReference>
<dbReference type="InterPro" id="IPR000691">
    <property type="entry name" value="Prot_inh_I16_SSI"/>
</dbReference>
<evidence type="ECO:0000313" key="12">
    <source>
        <dbReference type="Proteomes" id="UP000516428"/>
    </source>
</evidence>
<dbReference type="Proteomes" id="UP000516428">
    <property type="component" value="Chromosome"/>
</dbReference>
<comment type="subunit">
    <text evidence="3">Homodimer.</text>
</comment>
<gene>
    <name evidence="11" type="ORF">IAG42_07865</name>
</gene>
<dbReference type="RefSeq" id="WP_188336308.1">
    <property type="nucleotide sequence ID" value="NZ_CP061281.1"/>
</dbReference>
<dbReference type="AlphaFoldDB" id="A0A7H1B499"/>
<comment type="subcellular location">
    <subcellularLocation>
        <location evidence="1">Secreted</location>
    </subcellularLocation>
</comment>
<evidence type="ECO:0000256" key="9">
    <source>
        <dbReference type="SAM" id="SignalP"/>
    </source>
</evidence>
<keyword evidence="4" id="KW-0964">Secreted</keyword>